<evidence type="ECO:0000313" key="2">
    <source>
        <dbReference type="EMBL" id="MFC4075733.1"/>
    </source>
</evidence>
<feature type="transmembrane region" description="Helical" evidence="1">
    <location>
        <begin position="135"/>
        <end position="155"/>
    </location>
</feature>
<protein>
    <submittedName>
        <fullName evidence="2">Metal-dependent hydrolase</fullName>
    </submittedName>
</protein>
<name>A0ABV8JA42_9BACL</name>
<gene>
    <name evidence="2" type="ORF">ACFOUO_02800</name>
</gene>
<dbReference type="Proteomes" id="UP001595843">
    <property type="component" value="Unassembled WGS sequence"/>
</dbReference>
<dbReference type="PANTHER" id="PTHR35531">
    <property type="entry name" value="INNER MEMBRANE PROTEIN YBCI-RELATED"/>
    <property type="match status" value="1"/>
</dbReference>
<accession>A0ABV8JA42</accession>
<dbReference type="GO" id="GO:0016787">
    <property type="term" value="F:hydrolase activity"/>
    <property type="evidence" value="ECO:0007669"/>
    <property type="project" value="UniProtKB-KW"/>
</dbReference>
<comment type="caution">
    <text evidence="2">The sequence shown here is derived from an EMBL/GenBank/DDBJ whole genome shotgun (WGS) entry which is preliminary data.</text>
</comment>
<dbReference type="InterPro" id="IPR007404">
    <property type="entry name" value="YdjM-like"/>
</dbReference>
<keyword evidence="2" id="KW-0378">Hydrolase</keyword>
<keyword evidence="1" id="KW-0472">Membrane</keyword>
<keyword evidence="1" id="KW-0812">Transmembrane</keyword>
<feature type="transmembrane region" description="Helical" evidence="1">
    <location>
        <begin position="110"/>
        <end position="129"/>
    </location>
</feature>
<keyword evidence="1" id="KW-1133">Transmembrane helix</keyword>
<keyword evidence="3" id="KW-1185">Reference proteome</keyword>
<sequence length="220" mass="23195">MTGNTHFSLGVAAGAAAVAFNGTADDVGACVAAVMVSSLGSLLPDIDEDGSMLNNLLFRSIKYRSAALSVLGAITALLGIVNGLDLWIILAGIYAMVVAFIPHRSFTHSLLSLGIVSGITYLAAPDYVLPMAAGYLSHLLADAITSAGIPIFWPWKKRIGTKNLGFSVRSGDTFDKVTGKVGMYGGCLAMIYMLLNGASYDDFFQTAREQLETVKGLFKS</sequence>
<dbReference type="PANTHER" id="PTHR35531:SF1">
    <property type="entry name" value="INNER MEMBRANE PROTEIN YBCI-RELATED"/>
    <property type="match status" value="1"/>
</dbReference>
<dbReference type="EMBL" id="JBHSAP010000007">
    <property type="protein sequence ID" value="MFC4075733.1"/>
    <property type="molecule type" value="Genomic_DNA"/>
</dbReference>
<evidence type="ECO:0000313" key="3">
    <source>
        <dbReference type="Proteomes" id="UP001595843"/>
    </source>
</evidence>
<feature type="transmembrane region" description="Helical" evidence="1">
    <location>
        <begin position="61"/>
        <end position="80"/>
    </location>
</feature>
<proteinExistence type="predicted"/>
<evidence type="ECO:0000256" key="1">
    <source>
        <dbReference type="SAM" id="Phobius"/>
    </source>
</evidence>
<dbReference type="Pfam" id="PF04307">
    <property type="entry name" value="YdjM"/>
    <property type="match status" value="1"/>
</dbReference>
<reference evidence="3" key="1">
    <citation type="journal article" date="2019" name="Int. J. Syst. Evol. Microbiol.">
        <title>The Global Catalogue of Microorganisms (GCM) 10K type strain sequencing project: providing services to taxonomists for standard genome sequencing and annotation.</title>
        <authorList>
            <consortium name="The Broad Institute Genomics Platform"/>
            <consortium name="The Broad Institute Genome Sequencing Center for Infectious Disease"/>
            <person name="Wu L."/>
            <person name="Ma J."/>
        </authorList>
    </citation>
    <scope>NUCLEOTIDE SEQUENCE [LARGE SCALE GENOMIC DNA]</scope>
    <source>
        <strain evidence="3">IBRC-M 10813</strain>
    </source>
</reference>
<organism evidence="2 3">
    <name type="scientific">Salinithrix halophila</name>
    <dbReference type="NCBI Taxonomy" id="1485204"/>
    <lineage>
        <taxon>Bacteria</taxon>
        <taxon>Bacillati</taxon>
        <taxon>Bacillota</taxon>
        <taxon>Bacilli</taxon>
        <taxon>Bacillales</taxon>
        <taxon>Thermoactinomycetaceae</taxon>
        <taxon>Salinithrix</taxon>
    </lineage>
</organism>
<dbReference type="RefSeq" id="WP_380701935.1">
    <property type="nucleotide sequence ID" value="NZ_JBHSAP010000007.1"/>
</dbReference>